<feature type="binding site" evidence="11">
    <location>
        <begin position="118"/>
        <end position="123"/>
    </location>
    <ligand>
        <name>ATP</name>
        <dbReference type="ChEBI" id="CHEBI:30616"/>
    </ligand>
</feature>
<reference evidence="18" key="1">
    <citation type="submission" date="2009-05" db="EMBL/GenBank/DDBJ databases">
        <title>The genome sequence of Ajellomyces capsulatus strain H143.</title>
        <authorList>
            <person name="Champion M."/>
            <person name="Cuomo C.A."/>
            <person name="Ma L.-J."/>
            <person name="Henn M.R."/>
            <person name="Sil A."/>
            <person name="Goldman B."/>
            <person name="Young S.K."/>
            <person name="Kodira C.D."/>
            <person name="Zeng Q."/>
            <person name="Koehrsen M."/>
            <person name="Alvarado L."/>
            <person name="Berlin A.M."/>
            <person name="Borenstein D."/>
            <person name="Chen Z."/>
            <person name="Engels R."/>
            <person name="Freedman E."/>
            <person name="Gellesch M."/>
            <person name="Goldberg J."/>
            <person name="Griggs A."/>
            <person name="Gujja S."/>
            <person name="Heiman D.I."/>
            <person name="Hepburn T.A."/>
            <person name="Howarth C."/>
            <person name="Jen D."/>
            <person name="Larson L."/>
            <person name="Lewis B."/>
            <person name="Mehta T."/>
            <person name="Park D."/>
            <person name="Pearson M."/>
            <person name="Roberts A."/>
            <person name="Saif S."/>
            <person name="Shea T.D."/>
            <person name="Shenoy N."/>
            <person name="Sisk P."/>
            <person name="Stolte C."/>
            <person name="Sykes S."/>
            <person name="Walk T."/>
            <person name="White J."/>
            <person name="Yandava C."/>
            <person name="Klein B."/>
            <person name="McEwen J.G."/>
            <person name="Puccia R."/>
            <person name="Goldman G.H."/>
            <person name="Felipe M.S."/>
            <person name="Nino-Vega G."/>
            <person name="San-Blas G."/>
            <person name="Taylor J.W."/>
            <person name="Mendoza L."/>
            <person name="Galagan J.E."/>
            <person name="Nusbaum C."/>
            <person name="Birren B.W."/>
        </authorList>
    </citation>
    <scope>NUCLEOTIDE SEQUENCE [LARGE SCALE GENOMIC DNA]</scope>
    <source>
        <strain evidence="18">H143</strain>
    </source>
</reference>
<evidence type="ECO:0000256" key="2">
    <source>
        <dbReference type="ARBA" id="ARBA00005673"/>
    </source>
</evidence>
<dbReference type="PROSITE" id="PS00865">
    <property type="entry name" value="UBIQUITIN_ACTIVAT_2"/>
    <property type="match status" value="1"/>
</dbReference>
<dbReference type="GO" id="GO:0005524">
    <property type="term" value="F:ATP binding"/>
    <property type="evidence" value="ECO:0007669"/>
    <property type="project" value="UniProtKB-UniRule"/>
</dbReference>
<evidence type="ECO:0000256" key="12">
    <source>
        <dbReference type="PIRSR" id="PIRSR039133-3"/>
    </source>
</evidence>
<dbReference type="AlphaFoldDB" id="C6H5M1"/>
<accession>C6H5M1</accession>
<keyword evidence="6 9" id="KW-0862">Zinc</keyword>
<evidence type="ECO:0000256" key="1">
    <source>
        <dbReference type="ARBA" id="ARBA00004718"/>
    </source>
</evidence>
<dbReference type="OrthoDB" id="10255449at2759"/>
<dbReference type="SUPFAM" id="SSF69572">
    <property type="entry name" value="Activating enzymes of the ubiquitin-like proteins"/>
    <property type="match status" value="1"/>
</dbReference>
<dbReference type="Gene3D" id="3.10.290.20">
    <property type="entry name" value="Ubiquitin-like 2 activating enzyme e1b. Chain: B, domain 3"/>
    <property type="match status" value="1"/>
</dbReference>
<evidence type="ECO:0000313" key="18">
    <source>
        <dbReference type="Proteomes" id="UP000002624"/>
    </source>
</evidence>
<feature type="binding site" evidence="11">
    <location>
        <begin position="25"/>
        <end position="30"/>
    </location>
    <ligand>
        <name>ATP</name>
        <dbReference type="ChEBI" id="CHEBI:30616"/>
    </ligand>
</feature>
<dbReference type="GO" id="GO:0019948">
    <property type="term" value="F:SUMO activating enzyme activity"/>
    <property type="evidence" value="ECO:0007669"/>
    <property type="project" value="UniProtKB-UniRule"/>
</dbReference>
<evidence type="ECO:0000256" key="3">
    <source>
        <dbReference type="ARBA" id="ARBA00022723"/>
    </source>
</evidence>
<dbReference type="PIRSF" id="PIRSF039133">
    <property type="entry name" value="SUMO_E1B"/>
    <property type="match status" value="1"/>
</dbReference>
<dbReference type="HOGENOM" id="CLU_013325_7_3_1"/>
<organism evidence="17 18">
    <name type="scientific">Ajellomyces capsulatus (strain H143)</name>
    <name type="common">Darling's disease fungus</name>
    <name type="synonym">Histoplasma capsulatum</name>
    <dbReference type="NCBI Taxonomy" id="544712"/>
    <lineage>
        <taxon>Eukaryota</taxon>
        <taxon>Fungi</taxon>
        <taxon>Dikarya</taxon>
        <taxon>Ascomycota</taxon>
        <taxon>Pezizomycotina</taxon>
        <taxon>Eurotiomycetes</taxon>
        <taxon>Eurotiomycetidae</taxon>
        <taxon>Onygenales</taxon>
        <taxon>Ajellomycetaceae</taxon>
        <taxon>Histoplasma</taxon>
    </lineage>
</organism>
<dbReference type="InterPro" id="IPR023318">
    <property type="entry name" value="Ub_act_enz_dom_a_sf"/>
</dbReference>
<dbReference type="GO" id="GO:0005737">
    <property type="term" value="C:cytoplasm"/>
    <property type="evidence" value="ECO:0007669"/>
    <property type="project" value="TreeGrafter"/>
</dbReference>
<dbReference type="PANTHER" id="PTHR10953:SF5">
    <property type="entry name" value="SUMO-ACTIVATING ENZYME SUBUNIT 2"/>
    <property type="match status" value="1"/>
</dbReference>
<evidence type="ECO:0000256" key="7">
    <source>
        <dbReference type="ARBA" id="ARBA00022840"/>
    </source>
</evidence>
<dbReference type="InterPro" id="IPR035985">
    <property type="entry name" value="Ubiquitin-activating_enz"/>
</dbReference>
<dbReference type="GO" id="GO:0016925">
    <property type="term" value="P:protein sumoylation"/>
    <property type="evidence" value="ECO:0007669"/>
    <property type="project" value="UniProtKB-UniRule"/>
</dbReference>
<evidence type="ECO:0000313" key="17">
    <source>
        <dbReference type="EMBL" id="EER43692.1"/>
    </source>
</evidence>
<comment type="similarity">
    <text evidence="2 9">Belongs to the ubiquitin-activating E1 family.</text>
</comment>
<dbReference type="FunFam" id="3.50.50.80:FF:000004">
    <property type="entry name" value="Ubiquitin-activating enzyme E1-like"/>
    <property type="match status" value="1"/>
</dbReference>
<dbReference type="Gene3D" id="3.50.50.80">
    <property type="entry name" value="Ubiquitin-activating enzyme E1, inactive adenylation domain, subdomain 1"/>
    <property type="match status" value="1"/>
</dbReference>
<gene>
    <name evidence="17" type="ORF">HCDG_01722</name>
</gene>
<sequence length="610" mass="67910">MDKLQRQPLGSLLTKIRKSRVFLVGAGGIGCELLKNLVLTGFGEIHIIDLDTIDLSNLNRQFLFRQEHIKKPKALVAKEVARKFRRDVSLHAYHADIKDPQFNVEFFESFDIVFNALDNLDARRHVNRMCLAANVPLIESGTTGFNGQVQVIKKGRTECYDCNAKQVPKSFPVCTIRSTPSQSIHCIVWAKSYLLPELFGESESDPGEFDHSEDAENAEEIQNLQREAQALLSIRQSMGSDGFAEKVFTKVFNEDVDRLRKMEDMWKTRKPPQPLSFAPLQQEATAVDSTISSDDQKIWSLVENFAVFKDRRLQELEAAVTDGYKPVIAFDKDDVDTLDFVTASANLRSYIFGIEMKSKFEIKQMAGNIIPAIATTNAMTAAICVLQAFKVLKDEYGKAKMVFLERSGVRAINTANLSSPNPQCPVCSVAQGRVSIDLERATLDDLVQDVLRGQLGYGEELSINNQMGTIYDPDLDDNLPKKLKDLGVSNDSFLTVVDEEDENTRVNLDLLVSERPSADPTTQPISLPSKPDIPRKPQLDMDLNTNGATSTTNGNATGKRKREADENPDDKEDKPTKRLATMSVADGDGDLAEKPIILEDDSGTILIDED</sequence>
<proteinExistence type="inferred from homology"/>
<dbReference type="InterPro" id="IPR000594">
    <property type="entry name" value="ThiF_NAD_FAD-bd"/>
</dbReference>
<dbReference type="GO" id="GO:0046872">
    <property type="term" value="F:metal ion binding"/>
    <property type="evidence" value="ECO:0007669"/>
    <property type="project" value="UniProtKB-KW"/>
</dbReference>
<feature type="binding site" evidence="12">
    <location>
        <position position="427"/>
    </location>
    <ligand>
        <name>Zn(2+)</name>
        <dbReference type="ChEBI" id="CHEBI:29105"/>
    </ligand>
</feature>
<evidence type="ECO:0000256" key="4">
    <source>
        <dbReference type="ARBA" id="ARBA00022741"/>
    </source>
</evidence>
<keyword evidence="3 9" id="KW-0479">Metal-binding</keyword>
<evidence type="ECO:0000256" key="13">
    <source>
        <dbReference type="PROSITE-ProRule" id="PRU10132"/>
    </source>
</evidence>
<evidence type="ECO:0000259" key="16">
    <source>
        <dbReference type="Pfam" id="PF14732"/>
    </source>
</evidence>
<feature type="compositionally biased region" description="Low complexity" evidence="14">
    <location>
        <begin position="544"/>
        <end position="557"/>
    </location>
</feature>
<feature type="active site" description="Glycyl thioester intermediate" evidence="10 13">
    <location>
        <position position="174"/>
    </location>
</feature>
<dbReference type="PROSITE" id="PS51257">
    <property type="entry name" value="PROKAR_LIPOPROTEIN"/>
    <property type="match status" value="1"/>
</dbReference>
<dbReference type="FunFam" id="3.40.50.720:FF:000618">
    <property type="entry name" value="SUMO-activating enzyme subunit 2"/>
    <property type="match status" value="1"/>
</dbReference>
<dbReference type="STRING" id="544712.C6H5M1"/>
<dbReference type="CDD" id="cd01489">
    <property type="entry name" value="Uba2_SUMO"/>
    <property type="match status" value="1"/>
</dbReference>
<dbReference type="InterPro" id="IPR042449">
    <property type="entry name" value="Ub-E1_IAD_1"/>
</dbReference>
<dbReference type="EMBL" id="GG692420">
    <property type="protein sequence ID" value="EER43692.1"/>
    <property type="molecule type" value="Genomic_DNA"/>
</dbReference>
<keyword evidence="5 9" id="KW-0833">Ubl conjugation pathway</keyword>
<dbReference type="Gene3D" id="1.10.10.520">
    <property type="entry name" value="Ubiquitin activating enzymes (Uba3). Chain: B, domain 2"/>
    <property type="match status" value="1"/>
</dbReference>
<dbReference type="OMA" id="TPSEHIH"/>
<feature type="binding site" evidence="12">
    <location>
        <position position="159"/>
    </location>
    <ligand>
        <name>Zn(2+)</name>
        <dbReference type="ChEBI" id="CHEBI:29105"/>
    </ligand>
</feature>
<feature type="binding site" evidence="12">
    <location>
        <position position="162"/>
    </location>
    <ligand>
        <name>Zn(2+)</name>
        <dbReference type="ChEBI" id="CHEBI:29105"/>
    </ligand>
</feature>
<name>C6H5M1_AJECH</name>
<feature type="domain" description="Ubiquitin/SUMO-activating enzyme ubiquitin-like" evidence="16">
    <location>
        <begin position="435"/>
        <end position="515"/>
    </location>
</feature>
<feature type="binding site" evidence="11">
    <location>
        <begin position="57"/>
        <end position="60"/>
    </location>
    <ligand>
        <name>ATP</name>
        <dbReference type="ChEBI" id="CHEBI:30616"/>
    </ligand>
</feature>
<feature type="binding site" evidence="12">
    <location>
        <position position="424"/>
    </location>
    <ligand>
        <name>Zn(2+)</name>
        <dbReference type="ChEBI" id="CHEBI:29105"/>
    </ligand>
</feature>
<evidence type="ECO:0000256" key="14">
    <source>
        <dbReference type="SAM" id="MobiDB-lite"/>
    </source>
</evidence>
<feature type="binding site" evidence="11">
    <location>
        <position position="73"/>
    </location>
    <ligand>
        <name>ATP</name>
        <dbReference type="ChEBI" id="CHEBI:30616"/>
    </ligand>
</feature>
<comment type="pathway">
    <text evidence="1 9">Protein modification; protein sumoylation.</text>
</comment>
<evidence type="ECO:0000259" key="15">
    <source>
        <dbReference type="Pfam" id="PF00899"/>
    </source>
</evidence>
<keyword evidence="4 9" id="KW-0547">Nucleotide-binding</keyword>
<feature type="region of interest" description="Disordered" evidence="14">
    <location>
        <begin position="512"/>
        <end position="596"/>
    </location>
</feature>
<dbReference type="Pfam" id="PF00899">
    <property type="entry name" value="ThiF"/>
    <property type="match status" value="1"/>
</dbReference>
<evidence type="ECO:0000256" key="10">
    <source>
        <dbReference type="PIRSR" id="PIRSR039133-1"/>
    </source>
</evidence>
<feature type="domain" description="THIF-type NAD/FAD binding fold" evidence="15">
    <location>
        <begin position="13"/>
        <end position="426"/>
    </location>
</feature>
<dbReference type="VEuPathDB" id="FungiDB:HCDG_01722"/>
<evidence type="ECO:0000256" key="11">
    <source>
        <dbReference type="PIRSR" id="PIRSR039133-2"/>
    </source>
</evidence>
<evidence type="ECO:0000256" key="6">
    <source>
        <dbReference type="ARBA" id="ARBA00022833"/>
    </source>
</evidence>
<dbReference type="FunFam" id="3.10.290.20:FF:000005">
    <property type="entry name" value="Ubiquitin-activating enzyme E1-like"/>
    <property type="match status" value="1"/>
</dbReference>
<evidence type="ECO:0000256" key="9">
    <source>
        <dbReference type="PIRNR" id="PIRNR039133"/>
    </source>
</evidence>
<dbReference type="InterPro" id="IPR028077">
    <property type="entry name" value="UAE_UbL_dom"/>
</dbReference>
<keyword evidence="7 9" id="KW-0067">ATP-binding</keyword>
<dbReference type="GO" id="GO:0031510">
    <property type="term" value="C:SUMO activating enzyme complex"/>
    <property type="evidence" value="ECO:0007669"/>
    <property type="project" value="UniProtKB-UniRule"/>
</dbReference>
<dbReference type="InterPro" id="IPR045886">
    <property type="entry name" value="ThiF/MoeB/HesA"/>
</dbReference>
<dbReference type="Pfam" id="PF14732">
    <property type="entry name" value="UAE_UbL"/>
    <property type="match status" value="1"/>
</dbReference>
<protein>
    <recommendedName>
        <fullName evidence="8 9">Ubiquitin-activating enzyme E1-like</fullName>
    </recommendedName>
</protein>
<dbReference type="InterPro" id="IPR030661">
    <property type="entry name" value="Uba2"/>
</dbReference>
<feature type="binding site" evidence="11">
    <location>
        <position position="49"/>
    </location>
    <ligand>
        <name>ATP</name>
        <dbReference type="ChEBI" id="CHEBI:30616"/>
    </ligand>
</feature>
<dbReference type="PANTHER" id="PTHR10953">
    <property type="entry name" value="UBIQUITIN-ACTIVATING ENZYME E1"/>
    <property type="match status" value="1"/>
</dbReference>
<evidence type="ECO:0000256" key="8">
    <source>
        <dbReference type="ARBA" id="ARBA00073512"/>
    </source>
</evidence>
<dbReference type="Proteomes" id="UP000002624">
    <property type="component" value="Unassembled WGS sequence"/>
</dbReference>
<dbReference type="InterPro" id="IPR033127">
    <property type="entry name" value="UBQ-activ_enz_E1_Cys_AS"/>
</dbReference>
<evidence type="ECO:0000256" key="5">
    <source>
        <dbReference type="ARBA" id="ARBA00022786"/>
    </source>
</evidence>
<dbReference type="UniPathway" id="UPA00886"/>
<comment type="subunit">
    <text evidence="9">Heterodimer.</text>
</comment>